<protein>
    <submittedName>
        <fullName evidence="2">Superinfection immunity protein</fullName>
    </submittedName>
</protein>
<dbReference type="InterPro" id="IPR016410">
    <property type="entry name" value="Phage_imm"/>
</dbReference>
<keyword evidence="1" id="KW-0812">Transmembrane</keyword>
<feature type="transmembrane region" description="Helical" evidence="1">
    <location>
        <begin position="12"/>
        <end position="33"/>
    </location>
</feature>
<organism evidence="2 3">
    <name type="scientific">Microbulbifer okhotskensis</name>
    <dbReference type="NCBI Taxonomy" id="2926617"/>
    <lineage>
        <taxon>Bacteria</taxon>
        <taxon>Pseudomonadati</taxon>
        <taxon>Pseudomonadota</taxon>
        <taxon>Gammaproteobacteria</taxon>
        <taxon>Cellvibrionales</taxon>
        <taxon>Microbulbiferaceae</taxon>
        <taxon>Microbulbifer</taxon>
    </lineage>
</organism>
<dbReference type="Proteomes" id="UP001139028">
    <property type="component" value="Unassembled WGS sequence"/>
</dbReference>
<evidence type="ECO:0000256" key="1">
    <source>
        <dbReference type="SAM" id="Phobius"/>
    </source>
</evidence>
<sequence length="97" mass="10748">MEILSGISPLKGILFVFFFLLVWFLPAMLAFFLNRKHFRKILTANIPAGLSWVAWFALLVWAISGKVRNKKGGKELAAQKGSKVGETLDKNTASSGH</sequence>
<evidence type="ECO:0000313" key="3">
    <source>
        <dbReference type="Proteomes" id="UP001139028"/>
    </source>
</evidence>
<keyword evidence="1" id="KW-0472">Membrane</keyword>
<dbReference type="RefSeq" id="WP_252473337.1">
    <property type="nucleotide sequence ID" value="NZ_JALBWM010000362.1"/>
</dbReference>
<comment type="caution">
    <text evidence="2">The sequence shown here is derived from an EMBL/GenBank/DDBJ whole genome shotgun (WGS) entry which is preliminary data.</text>
</comment>
<accession>A0A9X2ETA0</accession>
<evidence type="ECO:0000313" key="2">
    <source>
        <dbReference type="EMBL" id="MCO1337100.1"/>
    </source>
</evidence>
<reference evidence="2" key="1">
    <citation type="journal article" date="2022" name="Arch. Microbiol.">
        <title>Microbulbifer okhotskensis sp. nov., isolated from a deep bottom sediment of the Okhotsk Sea.</title>
        <authorList>
            <person name="Romanenko L."/>
            <person name="Kurilenko V."/>
            <person name="Otstavnykh N."/>
            <person name="Velansky P."/>
            <person name="Isaeva M."/>
            <person name="Mikhailov V."/>
        </authorList>
    </citation>
    <scope>NUCLEOTIDE SEQUENCE</scope>
    <source>
        <strain evidence="2">OS29</strain>
    </source>
</reference>
<dbReference type="Pfam" id="PF14373">
    <property type="entry name" value="Imm_superinfect"/>
    <property type="match status" value="1"/>
</dbReference>
<dbReference type="EMBL" id="JALBWM010000362">
    <property type="protein sequence ID" value="MCO1337100.1"/>
    <property type="molecule type" value="Genomic_DNA"/>
</dbReference>
<keyword evidence="3" id="KW-1185">Reference proteome</keyword>
<proteinExistence type="predicted"/>
<keyword evidence="1" id="KW-1133">Transmembrane helix</keyword>
<feature type="transmembrane region" description="Helical" evidence="1">
    <location>
        <begin position="45"/>
        <end position="64"/>
    </location>
</feature>
<name>A0A9X2ETA0_9GAMM</name>
<dbReference type="AlphaFoldDB" id="A0A9X2ETA0"/>
<gene>
    <name evidence="2" type="ORF">MO867_22510</name>
</gene>